<name>A0A0C3S4W6_PHLG1</name>
<sequence length="624" mass="67520">MPPPASTPTPNKDISSLVALVVCLPLVAVSLLVLRAVVVYRRRTRSHGALSVGVTVDVSKVFDSPLKVSRSKTTRSRNTSSQTFHLDLSEFGILERTRPRPFQDSPRTSTSPPVTHHHRFSQRPLYDVRYSHLSALPTSGTTPPLSLAVAFPSIDVDALTQSTVKFPRLPSLHDPKSVAPEYPTIPSLRTVSSHRVSTSDILAESYSRTQPDRISSQSRDSLSEPFRDPSLDTLVDSGTWPTIDSRKGSTLDLGDSSSPQEFDRRPSSCSASVHSHFEALTDSGSRARQSGSLSLWLDACSAHTRPTSAARNACSFSPLVATSLSPLRAPSITDSPELSPSPKLDDFLKTRSLLIDEILPDVECTVSSPASFRPLSILASKPSRGRFPGKVLQPLFETMGTGLRDRTDLSHYSVSSLRSAFSLSGQSCKALTSPARNLPACHITSSSLSIVFDNLLDHSCDISSLRTICESPRHPSSPTISFSPRTTHSPASSQYTPFESYASLDHLAVLSPAISFKLSFSPSSPALSTHSFDASPYARPHAPTPGSVASRFSSTMDRSVDITDMDFEVVDNCVFKMQHAPVSPCFLDAPSRDGMSEAEFLDVAASAPKLLPPFDFQNDSPLSL</sequence>
<feature type="transmembrane region" description="Helical" evidence="2">
    <location>
        <begin position="14"/>
        <end position="38"/>
    </location>
</feature>
<feature type="region of interest" description="Disordered" evidence="1">
    <location>
        <begin position="97"/>
        <end position="120"/>
    </location>
</feature>
<keyword evidence="2" id="KW-1133">Transmembrane helix</keyword>
<keyword evidence="4" id="KW-1185">Reference proteome</keyword>
<dbReference type="HOGENOM" id="CLU_438117_0_0_1"/>
<feature type="compositionally biased region" description="Polar residues" evidence="1">
    <location>
        <begin position="202"/>
        <end position="220"/>
    </location>
</feature>
<feature type="compositionally biased region" description="Basic and acidic residues" evidence="1">
    <location>
        <begin position="221"/>
        <end position="230"/>
    </location>
</feature>
<reference evidence="3 4" key="1">
    <citation type="journal article" date="2014" name="PLoS Genet.">
        <title>Analysis of the Phlebiopsis gigantea genome, transcriptome and secretome provides insight into its pioneer colonization strategies of wood.</title>
        <authorList>
            <person name="Hori C."/>
            <person name="Ishida T."/>
            <person name="Igarashi K."/>
            <person name="Samejima M."/>
            <person name="Suzuki H."/>
            <person name="Master E."/>
            <person name="Ferreira P."/>
            <person name="Ruiz-Duenas F.J."/>
            <person name="Held B."/>
            <person name="Canessa P."/>
            <person name="Larrondo L.F."/>
            <person name="Schmoll M."/>
            <person name="Druzhinina I.S."/>
            <person name="Kubicek C.P."/>
            <person name="Gaskell J.A."/>
            <person name="Kersten P."/>
            <person name="St John F."/>
            <person name="Glasner J."/>
            <person name="Sabat G."/>
            <person name="Splinter BonDurant S."/>
            <person name="Syed K."/>
            <person name="Yadav J."/>
            <person name="Mgbeahuruike A.C."/>
            <person name="Kovalchuk A."/>
            <person name="Asiegbu F.O."/>
            <person name="Lackner G."/>
            <person name="Hoffmeister D."/>
            <person name="Rencoret J."/>
            <person name="Gutierrez A."/>
            <person name="Sun H."/>
            <person name="Lindquist E."/>
            <person name="Barry K."/>
            <person name="Riley R."/>
            <person name="Grigoriev I.V."/>
            <person name="Henrissat B."/>
            <person name="Kues U."/>
            <person name="Berka R.M."/>
            <person name="Martinez A.T."/>
            <person name="Covert S.F."/>
            <person name="Blanchette R.A."/>
            <person name="Cullen D."/>
        </authorList>
    </citation>
    <scope>NUCLEOTIDE SEQUENCE [LARGE SCALE GENOMIC DNA]</scope>
    <source>
        <strain evidence="3 4">11061_1 CR5-6</strain>
    </source>
</reference>
<feature type="region of interest" description="Disordered" evidence="1">
    <location>
        <begin position="202"/>
        <end position="268"/>
    </location>
</feature>
<dbReference type="AlphaFoldDB" id="A0A0C3S4W6"/>
<proteinExistence type="predicted"/>
<evidence type="ECO:0000256" key="2">
    <source>
        <dbReference type="SAM" id="Phobius"/>
    </source>
</evidence>
<evidence type="ECO:0000313" key="3">
    <source>
        <dbReference type="EMBL" id="KIP10901.1"/>
    </source>
</evidence>
<gene>
    <name evidence="3" type="ORF">PHLGIDRAFT_185352</name>
</gene>
<dbReference type="EMBL" id="KN840450">
    <property type="protein sequence ID" value="KIP10901.1"/>
    <property type="molecule type" value="Genomic_DNA"/>
</dbReference>
<organism evidence="3 4">
    <name type="scientific">Phlebiopsis gigantea (strain 11061_1 CR5-6)</name>
    <name type="common">White-rot fungus</name>
    <name type="synonym">Peniophora gigantea</name>
    <dbReference type="NCBI Taxonomy" id="745531"/>
    <lineage>
        <taxon>Eukaryota</taxon>
        <taxon>Fungi</taxon>
        <taxon>Dikarya</taxon>
        <taxon>Basidiomycota</taxon>
        <taxon>Agaricomycotina</taxon>
        <taxon>Agaricomycetes</taxon>
        <taxon>Polyporales</taxon>
        <taxon>Phanerochaetaceae</taxon>
        <taxon>Phlebiopsis</taxon>
    </lineage>
</organism>
<evidence type="ECO:0000256" key="1">
    <source>
        <dbReference type="SAM" id="MobiDB-lite"/>
    </source>
</evidence>
<evidence type="ECO:0000313" key="4">
    <source>
        <dbReference type="Proteomes" id="UP000053257"/>
    </source>
</evidence>
<keyword evidence="2" id="KW-0472">Membrane</keyword>
<accession>A0A0C3S4W6</accession>
<protein>
    <submittedName>
        <fullName evidence="3">Uncharacterized protein</fullName>
    </submittedName>
</protein>
<dbReference type="Proteomes" id="UP000053257">
    <property type="component" value="Unassembled WGS sequence"/>
</dbReference>
<keyword evidence="2" id="KW-0812">Transmembrane</keyword>